<reference evidence="2" key="1">
    <citation type="submission" date="2020-05" db="EMBL/GenBank/DDBJ databases">
        <title>Frigoriglobus tundricola gen. nov., sp. nov., a psychrotolerant cellulolytic planctomycete of the family Gemmataceae with two divergent copies of 16S rRNA gene.</title>
        <authorList>
            <person name="Kulichevskaya I.S."/>
            <person name="Ivanova A.A."/>
            <person name="Naumoff D.G."/>
            <person name="Beletsky A.V."/>
            <person name="Rijpstra W.I.C."/>
            <person name="Sinninghe Damste J.S."/>
            <person name="Mardanov A.V."/>
            <person name="Ravin N.V."/>
            <person name="Dedysh S.N."/>
        </authorList>
    </citation>
    <scope>NUCLEOTIDE SEQUENCE [LARGE SCALE GENOMIC DNA]</scope>
    <source>
        <strain evidence="2">PL17</strain>
    </source>
</reference>
<dbReference type="Gene3D" id="3.90.190.10">
    <property type="entry name" value="Protein tyrosine phosphatase superfamily"/>
    <property type="match status" value="1"/>
</dbReference>
<dbReference type="InterPro" id="IPR029021">
    <property type="entry name" value="Prot-tyrosine_phosphatase-like"/>
</dbReference>
<dbReference type="SUPFAM" id="SSF52799">
    <property type="entry name" value="(Phosphotyrosine protein) phosphatases II"/>
    <property type="match status" value="1"/>
</dbReference>
<evidence type="ECO:0008006" key="3">
    <source>
        <dbReference type="Google" id="ProtNLM"/>
    </source>
</evidence>
<sequence length="149" mass="16081">MRHIDRRALWIGTARDARDMRAVLDAGIEAVVDLAKMCEPVQPTRELVYLRYPLVDGAGNPPWLIGTAAHAVADLLRRGVPTLVACDGGMSRSVVIAAIAVWHDAPDVSPDEHLRRIAANGPADVQPTLWAEVKQHACSASGAGYQRSE</sequence>
<evidence type="ECO:0000313" key="2">
    <source>
        <dbReference type="Proteomes" id="UP000503447"/>
    </source>
</evidence>
<dbReference type="EMBL" id="CP053452">
    <property type="protein sequence ID" value="QJW98215.1"/>
    <property type="molecule type" value="Genomic_DNA"/>
</dbReference>
<dbReference type="RefSeq" id="WP_171473445.1">
    <property type="nucleotide sequence ID" value="NZ_CP053452.2"/>
</dbReference>
<proteinExistence type="predicted"/>
<keyword evidence="2" id="KW-1185">Reference proteome</keyword>
<organism evidence="1 2">
    <name type="scientific">Frigoriglobus tundricola</name>
    <dbReference type="NCBI Taxonomy" id="2774151"/>
    <lineage>
        <taxon>Bacteria</taxon>
        <taxon>Pseudomonadati</taxon>
        <taxon>Planctomycetota</taxon>
        <taxon>Planctomycetia</taxon>
        <taxon>Gemmatales</taxon>
        <taxon>Gemmataceae</taxon>
        <taxon>Frigoriglobus</taxon>
    </lineage>
</organism>
<evidence type="ECO:0000313" key="1">
    <source>
        <dbReference type="EMBL" id="QJW98215.1"/>
    </source>
</evidence>
<dbReference type="Proteomes" id="UP000503447">
    <property type="component" value="Chromosome"/>
</dbReference>
<accession>A0A6M5YVZ5</accession>
<name>A0A6M5YVZ5_9BACT</name>
<gene>
    <name evidence="1" type="ORF">FTUN_5796</name>
</gene>
<dbReference type="AlphaFoldDB" id="A0A6M5YVZ5"/>
<dbReference type="KEGG" id="ftj:FTUN_5796"/>
<protein>
    <recommendedName>
        <fullName evidence="3">Tyrosine specific protein phosphatases domain-containing protein</fullName>
    </recommendedName>
</protein>